<dbReference type="InterPro" id="IPR014746">
    <property type="entry name" value="Gln_synth/guanido_kin_cat_dom"/>
</dbReference>
<organism evidence="10 11">
    <name type="scientific">Eimeria acervulina</name>
    <name type="common">Coccidian parasite</name>
    <dbReference type="NCBI Taxonomy" id="5801"/>
    <lineage>
        <taxon>Eukaryota</taxon>
        <taxon>Sar</taxon>
        <taxon>Alveolata</taxon>
        <taxon>Apicomplexa</taxon>
        <taxon>Conoidasida</taxon>
        <taxon>Coccidia</taxon>
        <taxon>Eucoccidiorida</taxon>
        <taxon>Eimeriorina</taxon>
        <taxon>Eimeriidae</taxon>
        <taxon>Eimeria</taxon>
    </lineage>
</organism>
<dbReference type="Gene3D" id="3.10.20.70">
    <property type="entry name" value="Glutamine synthetase, N-terminal domain"/>
    <property type="match status" value="1"/>
</dbReference>
<dbReference type="SUPFAM" id="SSF54368">
    <property type="entry name" value="Glutamine synthetase, N-terminal domain"/>
    <property type="match status" value="1"/>
</dbReference>
<evidence type="ECO:0000313" key="11">
    <source>
        <dbReference type="Proteomes" id="UP000018050"/>
    </source>
</evidence>
<dbReference type="Pfam" id="PF03951">
    <property type="entry name" value="Gln-synt_N"/>
    <property type="match status" value="1"/>
</dbReference>
<evidence type="ECO:0000256" key="4">
    <source>
        <dbReference type="ARBA" id="ARBA00039404"/>
    </source>
</evidence>
<dbReference type="PANTHER" id="PTHR43407:SF1">
    <property type="entry name" value="LENGSIN"/>
    <property type="match status" value="1"/>
</dbReference>
<dbReference type="GO" id="GO:0004356">
    <property type="term" value="F:glutamine synthetase activity"/>
    <property type="evidence" value="ECO:0007669"/>
    <property type="project" value="InterPro"/>
</dbReference>
<dbReference type="VEuPathDB" id="ToxoDB:EAH_00060980"/>
<protein>
    <recommendedName>
        <fullName evidence="4">Lengsin</fullName>
    </recommendedName>
    <alternativeName>
        <fullName evidence="5">Glutamate-ammonia ligase domain-containing protein 1</fullName>
    </alternativeName>
</protein>
<dbReference type="InterPro" id="IPR027302">
    <property type="entry name" value="Gln_synth_N_conserv_site"/>
</dbReference>
<evidence type="ECO:0000259" key="9">
    <source>
        <dbReference type="PROSITE" id="PS51986"/>
    </source>
</evidence>
<proteinExistence type="inferred from homology"/>
<dbReference type="PANTHER" id="PTHR43407">
    <property type="entry name" value="GLUTAMINE SYNTHETASE"/>
    <property type="match status" value="1"/>
</dbReference>
<dbReference type="InterPro" id="IPR008146">
    <property type="entry name" value="Gln_synth_cat_dom"/>
</dbReference>
<evidence type="ECO:0000256" key="6">
    <source>
        <dbReference type="PROSITE-ProRule" id="PRU01330"/>
    </source>
</evidence>
<comment type="subunit">
    <text evidence="3">Dodecamer. Interacts with BFSP2 and VIM.</text>
</comment>
<feature type="domain" description="GS beta-grasp" evidence="9">
    <location>
        <begin position="65"/>
        <end position="149"/>
    </location>
</feature>
<dbReference type="GeneID" id="25274168"/>
<dbReference type="GO" id="GO:0016020">
    <property type="term" value="C:membrane"/>
    <property type="evidence" value="ECO:0007669"/>
    <property type="project" value="TreeGrafter"/>
</dbReference>
<feature type="compositionally biased region" description="Basic and acidic residues" evidence="8">
    <location>
        <begin position="1"/>
        <end position="14"/>
    </location>
</feature>
<comment type="similarity">
    <text evidence="1 6 7">Belongs to the glutamine synthetase family.</text>
</comment>
<dbReference type="InterPro" id="IPR008147">
    <property type="entry name" value="Gln_synt_N"/>
</dbReference>
<dbReference type="Proteomes" id="UP000018050">
    <property type="component" value="Unassembled WGS sequence"/>
</dbReference>
<evidence type="ECO:0000256" key="7">
    <source>
        <dbReference type="RuleBase" id="RU000384"/>
    </source>
</evidence>
<feature type="compositionally biased region" description="Low complexity" evidence="8">
    <location>
        <begin position="21"/>
        <end position="37"/>
    </location>
</feature>
<comment type="function">
    <text evidence="2">May act as a component of the cytoskeleton or as a chaperone for the reorganization of intermediate filament proteins during terminal differentiation in the lens. Does not seem to have enzymatic activity.</text>
</comment>
<keyword evidence="11" id="KW-1185">Reference proteome</keyword>
<reference evidence="10" key="2">
    <citation type="submission" date="2013-10" db="EMBL/GenBank/DDBJ databases">
        <authorList>
            <person name="Aslett M."/>
        </authorList>
    </citation>
    <scope>NUCLEOTIDE SEQUENCE [LARGE SCALE GENOMIC DNA]</scope>
    <source>
        <strain evidence="10">Houghton</strain>
    </source>
</reference>
<dbReference type="Gene3D" id="3.30.590.10">
    <property type="entry name" value="Glutamine synthetase/guanido kinase, catalytic domain"/>
    <property type="match status" value="1"/>
</dbReference>
<dbReference type="EMBL" id="HG671636">
    <property type="protein sequence ID" value="CDI81432.1"/>
    <property type="molecule type" value="Genomic_DNA"/>
</dbReference>
<evidence type="ECO:0000256" key="3">
    <source>
        <dbReference type="ARBA" id="ARBA00038790"/>
    </source>
</evidence>
<dbReference type="PROSITE" id="PS00180">
    <property type="entry name" value="GLNA_1"/>
    <property type="match status" value="1"/>
</dbReference>
<reference evidence="10" key="1">
    <citation type="submission" date="2013-10" db="EMBL/GenBank/DDBJ databases">
        <title>Genomic analysis of the causative agents of coccidiosis in chickens.</title>
        <authorList>
            <person name="Reid A.J."/>
            <person name="Blake D."/>
            <person name="Billington K."/>
            <person name="Browne H."/>
            <person name="Dunn M."/>
            <person name="Hung S."/>
            <person name="Kawahara F."/>
            <person name="Miranda-Saavedra D."/>
            <person name="Mourier T."/>
            <person name="Nagra H."/>
            <person name="Otto T.D."/>
            <person name="Rawlings N."/>
            <person name="Sanchez A."/>
            <person name="Sanders M."/>
            <person name="Subramaniam C."/>
            <person name="Tay Y."/>
            <person name="Dear P."/>
            <person name="Doerig C."/>
            <person name="Gruber A."/>
            <person name="Parkinson J."/>
            <person name="Shirley M."/>
            <person name="Wan K.L."/>
            <person name="Berriman M."/>
            <person name="Tomley F."/>
            <person name="Pain A."/>
        </authorList>
    </citation>
    <scope>NUCLEOTIDE SEQUENCE [LARGE SCALE GENOMIC DNA]</scope>
    <source>
        <strain evidence="10">Houghton</strain>
    </source>
</reference>
<dbReference type="OMA" id="CPRTIAN"/>
<dbReference type="RefSeq" id="XP_013248844.1">
    <property type="nucleotide sequence ID" value="XM_013393390.1"/>
</dbReference>
<evidence type="ECO:0000256" key="1">
    <source>
        <dbReference type="ARBA" id="ARBA00009897"/>
    </source>
</evidence>
<evidence type="ECO:0000256" key="2">
    <source>
        <dbReference type="ARBA" id="ARBA00037583"/>
    </source>
</evidence>
<dbReference type="PROSITE" id="PS51986">
    <property type="entry name" value="GS_BETA_GRASP"/>
    <property type="match status" value="1"/>
</dbReference>
<name>U6GPB3_EIMAC</name>
<evidence type="ECO:0000256" key="8">
    <source>
        <dbReference type="SAM" id="MobiDB-lite"/>
    </source>
</evidence>
<dbReference type="SUPFAM" id="SSF55931">
    <property type="entry name" value="Glutamine synthetase/guanido kinase"/>
    <property type="match status" value="1"/>
</dbReference>
<dbReference type="Pfam" id="PF00120">
    <property type="entry name" value="Gln-synt_C"/>
    <property type="match status" value="1"/>
</dbReference>
<accession>U6GPB3</accession>
<evidence type="ECO:0000313" key="10">
    <source>
        <dbReference type="EMBL" id="CDI81432.1"/>
    </source>
</evidence>
<dbReference type="GO" id="GO:0019740">
    <property type="term" value="P:nitrogen utilization"/>
    <property type="evidence" value="ECO:0007669"/>
    <property type="project" value="TreeGrafter"/>
</dbReference>
<feature type="region of interest" description="Disordered" evidence="8">
    <location>
        <begin position="1"/>
        <end position="40"/>
    </location>
</feature>
<dbReference type="InterPro" id="IPR036651">
    <property type="entry name" value="Gln_synt_N_sf"/>
</dbReference>
<dbReference type="OrthoDB" id="77835at2759"/>
<dbReference type="GO" id="GO:0005737">
    <property type="term" value="C:cytoplasm"/>
    <property type="evidence" value="ECO:0007669"/>
    <property type="project" value="TreeGrafter"/>
</dbReference>
<dbReference type="AlphaFoldDB" id="U6GPB3"/>
<evidence type="ECO:0000256" key="5">
    <source>
        <dbReference type="ARBA" id="ARBA00042675"/>
    </source>
</evidence>
<dbReference type="GO" id="GO:0006542">
    <property type="term" value="P:glutamine biosynthetic process"/>
    <property type="evidence" value="ECO:0007669"/>
    <property type="project" value="InterPro"/>
</dbReference>
<gene>
    <name evidence="10" type="ORF">EAH_00060980</name>
</gene>
<sequence>MNNEEERRRRKESDVYSLGEQLQPQQQLQQQQQQQQQQDEDLNNFCGSRILLNNAEELLEFIKKENIEEVDCCFADPLGQWHHCSFHPNAITAESLEHGFPFDGSSIRLLAPIEKSDMFMIPDPKTCFLDPFLGSKVLHITCSLQTAEKTPCSRCPRTIANKCEEYLKAEGIADQVYVGFEAEFFMFDNVQYSAKGNRVGFYVDCKEEAHWNSDNIFMLVAVFSIP</sequence>